<keyword evidence="2" id="KW-1185">Reference proteome</keyword>
<evidence type="ECO:0000313" key="2">
    <source>
        <dbReference type="Proteomes" id="UP000789342"/>
    </source>
</evidence>
<comment type="caution">
    <text evidence="1">The sequence shown here is derived from an EMBL/GenBank/DDBJ whole genome shotgun (WGS) entry which is preliminary data.</text>
</comment>
<evidence type="ECO:0000313" key="1">
    <source>
        <dbReference type="EMBL" id="CAG8728805.1"/>
    </source>
</evidence>
<proteinExistence type="predicted"/>
<sequence length="59" mass="6108">SLRGTNARETEAPAPYAPAVVTLFVTILVEGQVAIASGDGLDPSVTVIKVINEAAKLWS</sequence>
<organism evidence="1 2">
    <name type="scientific">Acaulospora morrowiae</name>
    <dbReference type="NCBI Taxonomy" id="94023"/>
    <lineage>
        <taxon>Eukaryota</taxon>
        <taxon>Fungi</taxon>
        <taxon>Fungi incertae sedis</taxon>
        <taxon>Mucoromycota</taxon>
        <taxon>Glomeromycotina</taxon>
        <taxon>Glomeromycetes</taxon>
        <taxon>Diversisporales</taxon>
        <taxon>Acaulosporaceae</taxon>
        <taxon>Acaulospora</taxon>
    </lineage>
</organism>
<gene>
    <name evidence="1" type="ORF">AMORRO_LOCUS13858</name>
</gene>
<protein>
    <submittedName>
        <fullName evidence="1">16672_t:CDS:1</fullName>
    </submittedName>
</protein>
<dbReference type="Proteomes" id="UP000789342">
    <property type="component" value="Unassembled WGS sequence"/>
</dbReference>
<feature type="non-terminal residue" evidence="1">
    <location>
        <position position="1"/>
    </location>
</feature>
<dbReference type="AlphaFoldDB" id="A0A9N9NFT7"/>
<feature type="non-terminal residue" evidence="1">
    <location>
        <position position="59"/>
    </location>
</feature>
<name>A0A9N9NFT7_9GLOM</name>
<accession>A0A9N9NFT7</accession>
<dbReference type="EMBL" id="CAJVPV010025383">
    <property type="protein sequence ID" value="CAG8728805.1"/>
    <property type="molecule type" value="Genomic_DNA"/>
</dbReference>
<reference evidence="1" key="1">
    <citation type="submission" date="2021-06" db="EMBL/GenBank/DDBJ databases">
        <authorList>
            <person name="Kallberg Y."/>
            <person name="Tangrot J."/>
            <person name="Rosling A."/>
        </authorList>
    </citation>
    <scope>NUCLEOTIDE SEQUENCE</scope>
    <source>
        <strain evidence="1">CL551</strain>
    </source>
</reference>